<evidence type="ECO:0000313" key="2">
    <source>
        <dbReference type="Proteomes" id="UP000295293"/>
    </source>
</evidence>
<evidence type="ECO:0000313" key="1">
    <source>
        <dbReference type="EMBL" id="TDR38747.1"/>
    </source>
</evidence>
<proteinExistence type="predicted"/>
<comment type="caution">
    <text evidence="1">The sequence shown here is derived from an EMBL/GenBank/DDBJ whole genome shotgun (WGS) entry which is preliminary data.</text>
</comment>
<accession>A0A4R6YN47</accession>
<dbReference type="Proteomes" id="UP000295293">
    <property type="component" value="Unassembled WGS sequence"/>
</dbReference>
<sequence>MQHEQAERDAAQIETLVPAIYACISGAAGAARDWDRFRALHRPEARSLRTVIDADGSPRAESFGVEEYIANVSPFFAANAFFEVETASRIERFGQVAHVWSRYVARPAPDSDIVLKRGANSIQLFHDGRRWWVVSTIWDNERDGLRFDLF</sequence>
<dbReference type="RefSeq" id="WP_133821288.1">
    <property type="nucleotide sequence ID" value="NZ_SNZH01000019.1"/>
</dbReference>
<dbReference type="EMBL" id="SNZH01000019">
    <property type="protein sequence ID" value="TDR38747.1"/>
    <property type="molecule type" value="Genomic_DNA"/>
</dbReference>
<organism evidence="1 2">
    <name type="scientific">Tahibacter aquaticus</name>
    <dbReference type="NCBI Taxonomy" id="520092"/>
    <lineage>
        <taxon>Bacteria</taxon>
        <taxon>Pseudomonadati</taxon>
        <taxon>Pseudomonadota</taxon>
        <taxon>Gammaproteobacteria</taxon>
        <taxon>Lysobacterales</taxon>
        <taxon>Rhodanobacteraceae</taxon>
        <taxon>Tahibacter</taxon>
    </lineage>
</organism>
<protein>
    <recommendedName>
        <fullName evidence="3">SnoaL-like protein</fullName>
    </recommendedName>
</protein>
<name>A0A4R6YN47_9GAMM</name>
<keyword evidence="2" id="KW-1185">Reference proteome</keyword>
<dbReference type="AlphaFoldDB" id="A0A4R6YN47"/>
<dbReference type="SUPFAM" id="SSF54427">
    <property type="entry name" value="NTF2-like"/>
    <property type="match status" value="1"/>
</dbReference>
<dbReference type="InterPro" id="IPR032710">
    <property type="entry name" value="NTF2-like_dom_sf"/>
</dbReference>
<reference evidence="1 2" key="1">
    <citation type="submission" date="2019-03" db="EMBL/GenBank/DDBJ databases">
        <title>Genomic Encyclopedia of Type Strains, Phase IV (KMG-IV): sequencing the most valuable type-strain genomes for metagenomic binning, comparative biology and taxonomic classification.</title>
        <authorList>
            <person name="Goeker M."/>
        </authorList>
    </citation>
    <scope>NUCLEOTIDE SEQUENCE [LARGE SCALE GENOMIC DNA]</scope>
    <source>
        <strain evidence="1 2">DSM 21667</strain>
    </source>
</reference>
<evidence type="ECO:0008006" key="3">
    <source>
        <dbReference type="Google" id="ProtNLM"/>
    </source>
</evidence>
<dbReference type="OrthoDB" id="8754772at2"/>
<dbReference type="Gene3D" id="3.10.450.50">
    <property type="match status" value="1"/>
</dbReference>
<gene>
    <name evidence="1" type="ORF">DFR29_11975</name>
</gene>